<gene>
    <name evidence="1" type="ORF">CEJ86_27925</name>
</gene>
<evidence type="ECO:0000313" key="1">
    <source>
        <dbReference type="EMBL" id="PJR11307.1"/>
    </source>
</evidence>
<evidence type="ECO:0000313" key="2">
    <source>
        <dbReference type="Proteomes" id="UP000231987"/>
    </source>
</evidence>
<name>A0A2J0YV33_RHIML</name>
<organism evidence="1 2">
    <name type="scientific">Rhizobium meliloti</name>
    <name type="common">Ensifer meliloti</name>
    <name type="synonym">Sinorhizobium meliloti</name>
    <dbReference type="NCBI Taxonomy" id="382"/>
    <lineage>
        <taxon>Bacteria</taxon>
        <taxon>Pseudomonadati</taxon>
        <taxon>Pseudomonadota</taxon>
        <taxon>Alphaproteobacteria</taxon>
        <taxon>Hyphomicrobiales</taxon>
        <taxon>Rhizobiaceae</taxon>
        <taxon>Sinorhizobium/Ensifer group</taxon>
        <taxon>Sinorhizobium</taxon>
    </lineage>
</organism>
<dbReference type="EMBL" id="NJGD01000020">
    <property type="protein sequence ID" value="PJR11307.1"/>
    <property type="molecule type" value="Genomic_DNA"/>
</dbReference>
<accession>A0A2J0YV33</accession>
<comment type="caution">
    <text evidence="1">The sequence shown here is derived from an EMBL/GenBank/DDBJ whole genome shotgun (WGS) entry which is preliminary data.</text>
</comment>
<reference evidence="1 2" key="1">
    <citation type="submission" date="2017-06" db="EMBL/GenBank/DDBJ databases">
        <title>Ensifer strains isolated from leguminous trees and herbs display diverse denitrification phenotypes with some acting as strong N2O sinks.</title>
        <authorList>
            <person name="Woliy K."/>
            <person name="Mania D."/>
            <person name="Bakken L.R."/>
            <person name="Frostegard A."/>
        </authorList>
    </citation>
    <scope>NUCLEOTIDE SEQUENCE [LARGE SCALE GENOMIC DNA]</scope>
    <source>
        <strain evidence="1 2">AC50a</strain>
    </source>
</reference>
<dbReference type="AlphaFoldDB" id="A0A2J0YV33"/>
<protein>
    <submittedName>
        <fullName evidence="1">Uncharacterized protein</fullName>
    </submittedName>
</protein>
<proteinExistence type="predicted"/>
<dbReference type="Proteomes" id="UP000231987">
    <property type="component" value="Unassembled WGS sequence"/>
</dbReference>
<sequence>MTYLEEESERGIQLFMAEYAVNREDALRLIVRDWLGSHGYLALTEDESELGKDTAFDDTETLGGA</sequence>
<dbReference type="RefSeq" id="WP_026168999.1">
    <property type="nucleotide sequence ID" value="NZ_JAHVCK010000018.1"/>
</dbReference>